<comment type="similarity">
    <text evidence="1 2">Belongs to the OSBP family.</text>
</comment>
<proteinExistence type="inferred from homology"/>
<evidence type="ECO:0000256" key="2">
    <source>
        <dbReference type="RuleBase" id="RU003844"/>
    </source>
</evidence>
<name>A0A1X2H049_SYNRA</name>
<organism evidence="3 4">
    <name type="scientific">Syncephalastrum racemosum</name>
    <name type="common">Filamentous fungus</name>
    <dbReference type="NCBI Taxonomy" id="13706"/>
    <lineage>
        <taxon>Eukaryota</taxon>
        <taxon>Fungi</taxon>
        <taxon>Fungi incertae sedis</taxon>
        <taxon>Mucoromycota</taxon>
        <taxon>Mucoromycotina</taxon>
        <taxon>Mucoromycetes</taxon>
        <taxon>Mucorales</taxon>
        <taxon>Syncephalastraceae</taxon>
        <taxon>Syncephalastrum</taxon>
    </lineage>
</organism>
<evidence type="ECO:0000313" key="4">
    <source>
        <dbReference type="Proteomes" id="UP000242180"/>
    </source>
</evidence>
<dbReference type="OMA" id="DEHYLYT"/>
<evidence type="ECO:0000313" key="3">
    <source>
        <dbReference type="EMBL" id="ORY90452.1"/>
    </source>
</evidence>
<dbReference type="GO" id="GO:0016020">
    <property type="term" value="C:membrane"/>
    <property type="evidence" value="ECO:0007669"/>
    <property type="project" value="TreeGrafter"/>
</dbReference>
<evidence type="ECO:0000256" key="1">
    <source>
        <dbReference type="ARBA" id="ARBA00008842"/>
    </source>
</evidence>
<reference evidence="3 4" key="1">
    <citation type="submission" date="2016-07" db="EMBL/GenBank/DDBJ databases">
        <title>Pervasive Adenine N6-methylation of Active Genes in Fungi.</title>
        <authorList>
            <consortium name="DOE Joint Genome Institute"/>
            <person name="Mondo S.J."/>
            <person name="Dannebaum R.O."/>
            <person name="Kuo R.C."/>
            <person name="Labutti K."/>
            <person name="Haridas S."/>
            <person name="Kuo A."/>
            <person name="Salamov A."/>
            <person name="Ahrendt S.R."/>
            <person name="Lipzen A."/>
            <person name="Sullivan W."/>
            <person name="Andreopoulos W.B."/>
            <person name="Clum A."/>
            <person name="Lindquist E."/>
            <person name="Daum C."/>
            <person name="Ramamoorthy G.K."/>
            <person name="Gryganskyi A."/>
            <person name="Culley D."/>
            <person name="Magnuson J.K."/>
            <person name="James T.Y."/>
            <person name="O'Malley M.A."/>
            <person name="Stajich J.E."/>
            <person name="Spatafora J.W."/>
            <person name="Visel A."/>
            <person name="Grigoriev I.V."/>
        </authorList>
    </citation>
    <scope>NUCLEOTIDE SEQUENCE [LARGE SCALE GENOMIC DNA]</scope>
    <source>
        <strain evidence="3 4">NRRL 2496</strain>
    </source>
</reference>
<evidence type="ECO:0008006" key="5">
    <source>
        <dbReference type="Google" id="ProtNLM"/>
    </source>
</evidence>
<keyword evidence="4" id="KW-1185">Reference proteome</keyword>
<sequence>MTGSDRSEVNKVEEIPAEEKGAFNHFLKSLATFSGDLSSLTCPPFLLAPVSLIEYSQYWTQHPDLFAAITKPEDPVERMLAFVKWYISALNASFSSRVPPGEWEKKPFNPVLGERYKMTWDAIEGSGPTDVFCEQVSHHPPVTGFYIHNDQAKMTLNGYTGQKTHFASASMVCDQVGQSLLTLQDRDEHYLYTYPSLTVHGIWKAAPYVELTGTSYIQSRT</sequence>
<dbReference type="InterPro" id="IPR018494">
    <property type="entry name" value="Oxysterol-bd_CS"/>
</dbReference>
<dbReference type="EMBL" id="MCGN01000012">
    <property type="protein sequence ID" value="ORY90452.1"/>
    <property type="molecule type" value="Genomic_DNA"/>
</dbReference>
<comment type="caution">
    <text evidence="3">The sequence shown here is derived from an EMBL/GenBank/DDBJ whole genome shotgun (WGS) entry which is preliminary data.</text>
</comment>
<dbReference type="InterPro" id="IPR037239">
    <property type="entry name" value="OSBP_sf"/>
</dbReference>
<protein>
    <recommendedName>
        <fullName evidence="5">Oxysterol-binding protein</fullName>
    </recommendedName>
</protein>
<dbReference type="STRING" id="13706.A0A1X2H049"/>
<dbReference type="GO" id="GO:0008142">
    <property type="term" value="F:oxysterol binding"/>
    <property type="evidence" value="ECO:0007669"/>
    <property type="project" value="TreeGrafter"/>
</dbReference>
<gene>
    <name evidence="3" type="ORF">BCR43DRAFT_447190</name>
</gene>
<dbReference type="GO" id="GO:0005829">
    <property type="term" value="C:cytosol"/>
    <property type="evidence" value="ECO:0007669"/>
    <property type="project" value="TreeGrafter"/>
</dbReference>
<dbReference type="Pfam" id="PF01237">
    <property type="entry name" value="Oxysterol_BP"/>
    <property type="match status" value="1"/>
</dbReference>
<dbReference type="AlphaFoldDB" id="A0A1X2H049"/>
<dbReference type="InterPro" id="IPR000648">
    <property type="entry name" value="Oxysterol-bd"/>
</dbReference>
<dbReference type="Gene3D" id="6.10.250.1430">
    <property type="match status" value="1"/>
</dbReference>
<dbReference type="Gene3D" id="2.40.160.120">
    <property type="match status" value="1"/>
</dbReference>
<feature type="non-terminal residue" evidence="3">
    <location>
        <position position="221"/>
    </location>
</feature>
<dbReference type="PANTHER" id="PTHR10972:SF184">
    <property type="entry name" value="OXYSTEROL-BINDING PROTEIN HOMOLOG 4-RELATED"/>
    <property type="match status" value="1"/>
</dbReference>
<dbReference type="Proteomes" id="UP000242180">
    <property type="component" value="Unassembled WGS sequence"/>
</dbReference>
<accession>A0A1X2H049</accession>
<dbReference type="PROSITE" id="PS01013">
    <property type="entry name" value="OSBP"/>
    <property type="match status" value="1"/>
</dbReference>
<dbReference type="OrthoDB" id="14833at2759"/>
<dbReference type="Gene3D" id="1.10.287.2720">
    <property type="match status" value="1"/>
</dbReference>
<dbReference type="PANTHER" id="PTHR10972">
    <property type="entry name" value="OXYSTEROL-BINDING PROTEIN-RELATED"/>
    <property type="match status" value="1"/>
</dbReference>
<dbReference type="InParanoid" id="A0A1X2H049"/>
<dbReference type="SUPFAM" id="SSF144000">
    <property type="entry name" value="Oxysterol-binding protein-like"/>
    <property type="match status" value="1"/>
</dbReference>